<accession>A0A368T0C5</accession>
<dbReference type="AlphaFoldDB" id="A0A368T0C5"/>
<gene>
    <name evidence="1" type="ORF">DEF24_21750</name>
</gene>
<dbReference type="InterPro" id="IPR024524">
    <property type="entry name" value="DUF3800"/>
</dbReference>
<dbReference type="OrthoDB" id="3684031at2"/>
<dbReference type="Pfam" id="PF12686">
    <property type="entry name" value="DUF3800"/>
    <property type="match status" value="1"/>
</dbReference>
<dbReference type="EMBL" id="QEIN01000215">
    <property type="protein sequence ID" value="RCV52608.1"/>
    <property type="molecule type" value="Genomic_DNA"/>
</dbReference>
<comment type="caution">
    <text evidence="1">The sequence shown here is derived from an EMBL/GenBank/DDBJ whole genome shotgun (WGS) entry which is preliminary data.</text>
</comment>
<protein>
    <recommendedName>
        <fullName evidence="3">DUF3800 domain-containing protein</fullName>
    </recommendedName>
</protein>
<keyword evidence="2" id="KW-1185">Reference proteome</keyword>
<sequence length="276" mass="31415">MRERDRSPVSLADPRATARKDSLPRLYVYIDETGDRGFADRSSAFFAMTALLVPEESDWLMRYATGGLRALIQTDKPLHWVEHFRRKHPERRIRAAEVLARLPDVSVLHVVADKATIHQDAGIRTNKDRFYNYLTKLVMERVALSAATWPGGPRSAIVRLGAVKQMDHKETLRYLELVRDRGSRFVVPWDHIKWPPKWLGTDWDGIQIADLYAGMLHTALSGDVTDPSCAALFVRCGHQIRRGPRGQLLGYGIEIVGDESFVTKRCWWRDLAGADV</sequence>
<name>A0A368T0C5_9ACTN</name>
<evidence type="ECO:0000313" key="1">
    <source>
        <dbReference type="EMBL" id="RCV52608.1"/>
    </source>
</evidence>
<reference evidence="1 2" key="1">
    <citation type="submission" date="2018-04" db="EMBL/GenBank/DDBJ databases">
        <title>Novel actinobacteria from marine sediment.</title>
        <authorList>
            <person name="Ng Z.Y."/>
            <person name="Tan G.Y.A."/>
        </authorList>
    </citation>
    <scope>NUCLEOTIDE SEQUENCE [LARGE SCALE GENOMIC DNA]</scope>
    <source>
        <strain evidence="1 2">TPS81</strain>
    </source>
</reference>
<organism evidence="1 2">
    <name type="scientific">Marinitenerispora sediminis</name>
    <dbReference type="NCBI Taxonomy" id="1931232"/>
    <lineage>
        <taxon>Bacteria</taxon>
        <taxon>Bacillati</taxon>
        <taxon>Actinomycetota</taxon>
        <taxon>Actinomycetes</taxon>
        <taxon>Streptosporangiales</taxon>
        <taxon>Nocardiopsidaceae</taxon>
        <taxon>Marinitenerispora</taxon>
    </lineage>
</organism>
<evidence type="ECO:0008006" key="3">
    <source>
        <dbReference type="Google" id="ProtNLM"/>
    </source>
</evidence>
<proteinExistence type="predicted"/>
<dbReference type="Proteomes" id="UP000253318">
    <property type="component" value="Unassembled WGS sequence"/>
</dbReference>
<evidence type="ECO:0000313" key="2">
    <source>
        <dbReference type="Proteomes" id="UP000253318"/>
    </source>
</evidence>